<dbReference type="EMBL" id="BAYX01000008">
    <property type="protein sequence ID" value="GAJ94651.1"/>
    <property type="molecule type" value="Genomic_DNA"/>
</dbReference>
<dbReference type="AlphaFoldDB" id="A0AA87Q317"/>
<feature type="domain" description="GSCFA" evidence="1">
    <location>
        <begin position="41"/>
        <end position="310"/>
    </location>
</feature>
<accession>A0AA87Q317</accession>
<proteinExistence type="predicted"/>
<protein>
    <recommendedName>
        <fullName evidence="1">GSCFA domain-containing protein</fullName>
    </recommendedName>
</protein>
<sequence length="352" mass="40555">MSNPYSTINDYQLWRRSVARVETHMFDPIVNPRFKIDRQVKVATAGSCFAQHISRQIQRIGFHYFIAEKGEHLSDAERSKRNFGVFSARYGNIYTARQLLQLFDEVFEGREPVEKAWLRKDGRFVDPYRPQIEPDGYESPDAVVEARRSHLAAVRSVFLDSDVLVFTLGLTESWRSKADGSVFPLAPGVTAGSFDPNRYEFVNFTVEEVDRHLSLFLKKLKEVNPRVKVLLTVSPVPLVATYENRNVLVSTTYSKAVLRVVAEQMLSRFDWIDYFPSYEIITGSYAGGLYYEDDYREVNHLGVAHVMRCFVRNYVSQPSKEAEPKAVMLPPPPETEYQTVVCDEREIEMLRP</sequence>
<dbReference type="InterPro" id="IPR014982">
    <property type="entry name" value="GSCFA"/>
</dbReference>
<dbReference type="Pfam" id="PF08885">
    <property type="entry name" value="GSCFA"/>
    <property type="match status" value="1"/>
</dbReference>
<organism evidence="2 3">
    <name type="scientific">Rhizobium rhizogenes NBRC 13257</name>
    <dbReference type="NCBI Taxonomy" id="1220581"/>
    <lineage>
        <taxon>Bacteria</taxon>
        <taxon>Pseudomonadati</taxon>
        <taxon>Pseudomonadota</taxon>
        <taxon>Alphaproteobacteria</taxon>
        <taxon>Hyphomicrobiales</taxon>
        <taxon>Rhizobiaceae</taxon>
        <taxon>Rhizobium/Agrobacterium group</taxon>
        <taxon>Rhizobium</taxon>
    </lineage>
</organism>
<gene>
    <name evidence="2" type="ORF">RRH01S_08_03900</name>
</gene>
<dbReference type="RefSeq" id="WP_007695480.1">
    <property type="nucleotide sequence ID" value="NZ_BAYX01000008.1"/>
</dbReference>
<reference evidence="2 3" key="1">
    <citation type="submission" date="2014-05" db="EMBL/GenBank/DDBJ databases">
        <title>Whole genome shotgun sequence of Rhizobium rhizogenes NBRC 13257.</title>
        <authorList>
            <person name="Katano-Makiyama Y."/>
            <person name="Hosoyama A."/>
            <person name="Hashimoto M."/>
            <person name="Hosoyama Y."/>
            <person name="Noguchi M."/>
            <person name="Tsuchikane K."/>
            <person name="Kimura A."/>
            <person name="Ohji S."/>
            <person name="Ichikawa N."/>
            <person name="Yamazoe A."/>
            <person name="Fujita N."/>
        </authorList>
    </citation>
    <scope>NUCLEOTIDE SEQUENCE [LARGE SCALE GENOMIC DNA]</scope>
    <source>
        <strain evidence="2 3">NBRC 13257</strain>
    </source>
</reference>
<evidence type="ECO:0000313" key="2">
    <source>
        <dbReference type="EMBL" id="GAJ94651.1"/>
    </source>
</evidence>
<evidence type="ECO:0000259" key="1">
    <source>
        <dbReference type="Pfam" id="PF08885"/>
    </source>
</evidence>
<name>A0AA87Q317_RHIRH</name>
<evidence type="ECO:0000313" key="3">
    <source>
        <dbReference type="Proteomes" id="UP000026941"/>
    </source>
</evidence>
<dbReference type="Proteomes" id="UP000026941">
    <property type="component" value="Unassembled WGS sequence"/>
</dbReference>
<comment type="caution">
    <text evidence="2">The sequence shown here is derived from an EMBL/GenBank/DDBJ whole genome shotgun (WGS) entry which is preliminary data.</text>
</comment>